<dbReference type="InterPro" id="IPR049452">
    <property type="entry name" value="Anoctamin_TM"/>
</dbReference>
<dbReference type="GO" id="GO:0016020">
    <property type="term" value="C:membrane"/>
    <property type="evidence" value="ECO:0007669"/>
    <property type="project" value="UniProtKB-SubCell"/>
</dbReference>
<feature type="domain" description="Anoctamin transmembrane" evidence="6">
    <location>
        <begin position="284"/>
        <end position="744"/>
    </location>
</feature>
<dbReference type="Proteomes" id="UP000323011">
    <property type="component" value="Unassembled WGS sequence"/>
</dbReference>
<proteinExistence type="predicted"/>
<evidence type="ECO:0000313" key="8">
    <source>
        <dbReference type="Proteomes" id="UP000323011"/>
    </source>
</evidence>
<evidence type="ECO:0000256" key="2">
    <source>
        <dbReference type="ARBA" id="ARBA00022692"/>
    </source>
</evidence>
<dbReference type="GO" id="GO:0005254">
    <property type="term" value="F:chloride channel activity"/>
    <property type="evidence" value="ECO:0007669"/>
    <property type="project" value="TreeGrafter"/>
</dbReference>
<comment type="subcellular location">
    <subcellularLocation>
        <location evidence="1">Membrane</location>
        <topology evidence="1">Multi-pass membrane protein</topology>
    </subcellularLocation>
</comment>
<dbReference type="AlphaFoldDB" id="A0A5A8CUM7"/>
<feature type="transmembrane region" description="Helical" evidence="5">
    <location>
        <begin position="298"/>
        <end position="318"/>
    </location>
</feature>
<evidence type="ECO:0000256" key="4">
    <source>
        <dbReference type="ARBA" id="ARBA00023136"/>
    </source>
</evidence>
<dbReference type="PANTHER" id="PTHR12308:SF73">
    <property type="entry name" value="ANOCTAMIN"/>
    <property type="match status" value="1"/>
</dbReference>
<sequence>MAAVPLARAASAAPDGVMSGGRPDRPVKVEMVPGFAPHEPGADHASVVIKLTLPKEPEKLDACYAEIEELLLRPLTGACLYTRMWRSQDSKSIFVQTWASRNRLELEANRVGFALPLEPTAVRSADVARNTYLQAMGMDFSPSSDPGKKFEGDQLAIGGDVSAETKEEGICGRGCLMWVTCGCFVPRGHPYEFVYGPYSAARRHLFRYDWRLESPVDGVSASQLLYSIIEAKEAVGGAGLNLDRKLSDNLGTPVNFPAHDAEQLKELRQRWSGCCGWIGPVRDVHNYWGSEISFYTAFLRHFTVALMLPTIIGAALYGNQIALGGSPDRADWTPLFGVLVALVCAFVFEQWRRQQSVHAMEWGTSDVSTQETLRPEFLEQCEARRSLVTGKPEFYPRHAVRRTCLRGVSAAVVSFCIGVVVVVVLSIFYVRVFLARLEDEGEIAAGWSGNLAGIFTAIQIQLMGFVYKAMAKFMTDVEGHRTDREYKNSLVAKITAFTFINDYYSLIWIAFVKPAGVYIYGELQTCKVNPETGLADCMLELQGQLATILIVRLIIGNVQELFLPVIIPRVMAFFTYRCASEGRRSTLTELNERRAFKPIVETEAELPEYDPADDYLELFELFGYAYLFLPAWPLASLVALFSGIVEMYVDSTKLLRQTRRPRTQAAQSIGVWVYAFECLAIIAIVTNLALIMFTSNTGFFRLPDFTAKLQVFIGLEHLLVGGVILFKYLVPDSPEFVRTHLARQAYLVGKLLDDRKETVVIDHRSSLVEVTPEQSADEVSAVIRAVAEANKDIDGRDAPQVAAIVDTPPPERPLPSESWSTKFYAHGPLPPGREAGEATPLAMHFNPVHTAEDTRAAAAAAAAAP</sequence>
<dbReference type="PANTHER" id="PTHR12308">
    <property type="entry name" value="ANOCTAMIN"/>
    <property type="match status" value="1"/>
</dbReference>
<evidence type="ECO:0000256" key="1">
    <source>
        <dbReference type="ARBA" id="ARBA00004141"/>
    </source>
</evidence>
<dbReference type="InterPro" id="IPR007632">
    <property type="entry name" value="Anoctamin"/>
</dbReference>
<dbReference type="Pfam" id="PF04547">
    <property type="entry name" value="Anoctamin"/>
    <property type="match status" value="1"/>
</dbReference>
<dbReference type="EMBL" id="VLTN01000003">
    <property type="protein sequence ID" value="KAA0156766.1"/>
    <property type="molecule type" value="Genomic_DNA"/>
</dbReference>
<comment type="caution">
    <text evidence="7">The sequence shown here is derived from an EMBL/GenBank/DDBJ whole genome shotgun (WGS) entry which is preliminary data.</text>
</comment>
<keyword evidence="4 5" id="KW-0472">Membrane</keyword>
<organism evidence="7 8">
    <name type="scientific">Cafeteria roenbergensis</name>
    <name type="common">Marine flagellate</name>
    <dbReference type="NCBI Taxonomy" id="33653"/>
    <lineage>
        <taxon>Eukaryota</taxon>
        <taxon>Sar</taxon>
        <taxon>Stramenopiles</taxon>
        <taxon>Bigyra</taxon>
        <taxon>Opalozoa</taxon>
        <taxon>Bicosoecida</taxon>
        <taxon>Cafeteriaceae</taxon>
        <taxon>Cafeteria</taxon>
    </lineage>
</organism>
<feature type="transmembrane region" description="Helical" evidence="5">
    <location>
        <begin position="330"/>
        <end position="348"/>
    </location>
</feature>
<keyword evidence="2 5" id="KW-0812">Transmembrane</keyword>
<feature type="transmembrane region" description="Helical" evidence="5">
    <location>
        <begin position="711"/>
        <end position="730"/>
    </location>
</feature>
<protein>
    <recommendedName>
        <fullName evidence="6">Anoctamin transmembrane domain-containing protein</fullName>
    </recommendedName>
</protein>
<feature type="transmembrane region" description="Helical" evidence="5">
    <location>
        <begin position="450"/>
        <end position="469"/>
    </location>
</feature>
<name>A0A5A8CUM7_CAFRO</name>
<evidence type="ECO:0000256" key="3">
    <source>
        <dbReference type="ARBA" id="ARBA00022989"/>
    </source>
</evidence>
<reference evidence="7 8" key="1">
    <citation type="submission" date="2019-07" db="EMBL/GenBank/DDBJ databases">
        <title>Genomes of Cafeteria roenbergensis.</title>
        <authorList>
            <person name="Fischer M.G."/>
            <person name="Hackl T."/>
            <person name="Roman M."/>
        </authorList>
    </citation>
    <scope>NUCLEOTIDE SEQUENCE [LARGE SCALE GENOMIC DNA]</scope>
    <source>
        <strain evidence="7 8">BVI</strain>
    </source>
</reference>
<dbReference type="OMA" id="LENWHAM"/>
<feature type="transmembrane region" description="Helical" evidence="5">
    <location>
        <begin position="624"/>
        <end position="649"/>
    </location>
</feature>
<evidence type="ECO:0000256" key="5">
    <source>
        <dbReference type="SAM" id="Phobius"/>
    </source>
</evidence>
<feature type="transmembrane region" description="Helical" evidence="5">
    <location>
        <begin position="669"/>
        <end position="691"/>
    </location>
</feature>
<feature type="transmembrane region" description="Helical" evidence="5">
    <location>
        <begin position="407"/>
        <end position="430"/>
    </location>
</feature>
<accession>A0A5A8CUM7</accession>
<evidence type="ECO:0000259" key="6">
    <source>
        <dbReference type="Pfam" id="PF04547"/>
    </source>
</evidence>
<gene>
    <name evidence="7" type="ORF">FNF29_00877</name>
</gene>
<feature type="transmembrane region" description="Helical" evidence="5">
    <location>
        <begin position="490"/>
        <end position="511"/>
    </location>
</feature>
<keyword evidence="8" id="KW-1185">Reference proteome</keyword>
<evidence type="ECO:0000313" key="7">
    <source>
        <dbReference type="EMBL" id="KAA0156766.1"/>
    </source>
</evidence>
<keyword evidence="3 5" id="KW-1133">Transmembrane helix</keyword>